<dbReference type="Proteomes" id="UP000400924">
    <property type="component" value="Unassembled WGS sequence"/>
</dbReference>
<gene>
    <name evidence="2" type="ORF">FNH08_41675</name>
</gene>
<feature type="region of interest" description="Disordered" evidence="1">
    <location>
        <begin position="1"/>
        <end position="86"/>
    </location>
</feature>
<sequence>MQQSSGGGVEGVRGRTGTCDAKQEHGSTMSDEPQPKQDRQGWAPREPEPGPARRRPPQGEPATPSDNGPGKDPDRPAPDDPATASS</sequence>
<keyword evidence="3" id="KW-1185">Reference proteome</keyword>
<organism evidence="2 3">
    <name type="scientific">Streptomyces spongiae</name>
    <dbReference type="NCBI Taxonomy" id="565072"/>
    <lineage>
        <taxon>Bacteria</taxon>
        <taxon>Bacillati</taxon>
        <taxon>Actinomycetota</taxon>
        <taxon>Actinomycetes</taxon>
        <taxon>Kitasatosporales</taxon>
        <taxon>Streptomycetaceae</taxon>
        <taxon>Streptomyces</taxon>
    </lineage>
</organism>
<proteinExistence type="predicted"/>
<dbReference type="EMBL" id="VJZC01000569">
    <property type="protein sequence ID" value="MPY63441.1"/>
    <property type="molecule type" value="Genomic_DNA"/>
</dbReference>
<feature type="compositionally biased region" description="Basic and acidic residues" evidence="1">
    <location>
        <begin position="69"/>
        <end position="78"/>
    </location>
</feature>
<accession>A0A5N8XVN8</accession>
<feature type="compositionally biased region" description="Gly residues" evidence="1">
    <location>
        <begin position="1"/>
        <end position="11"/>
    </location>
</feature>
<feature type="non-terminal residue" evidence="2">
    <location>
        <position position="86"/>
    </location>
</feature>
<reference evidence="2 3" key="1">
    <citation type="submission" date="2019-07" db="EMBL/GenBank/DDBJ databases">
        <title>New species of Amycolatopsis and Streptomyces.</title>
        <authorList>
            <person name="Duangmal K."/>
            <person name="Teo W.F.A."/>
            <person name="Lipun K."/>
        </authorList>
    </citation>
    <scope>NUCLEOTIDE SEQUENCE [LARGE SCALE GENOMIC DNA]</scope>
    <source>
        <strain evidence="2 3">NBRC 106415</strain>
    </source>
</reference>
<protein>
    <submittedName>
        <fullName evidence="2">Uncharacterized protein</fullName>
    </submittedName>
</protein>
<comment type="caution">
    <text evidence="2">The sequence shown here is derived from an EMBL/GenBank/DDBJ whole genome shotgun (WGS) entry which is preliminary data.</text>
</comment>
<evidence type="ECO:0000256" key="1">
    <source>
        <dbReference type="SAM" id="MobiDB-lite"/>
    </source>
</evidence>
<evidence type="ECO:0000313" key="3">
    <source>
        <dbReference type="Proteomes" id="UP000400924"/>
    </source>
</evidence>
<dbReference type="AlphaFoldDB" id="A0A5N8XVN8"/>
<evidence type="ECO:0000313" key="2">
    <source>
        <dbReference type="EMBL" id="MPY63441.1"/>
    </source>
</evidence>
<name>A0A5N8XVN8_9ACTN</name>